<dbReference type="EMBL" id="JAUKNN010000007">
    <property type="protein sequence ID" value="MDN8668536.1"/>
    <property type="molecule type" value="Genomic_DNA"/>
</dbReference>
<comment type="caution">
    <text evidence="1">The sequence shown here is derived from an EMBL/GenBank/DDBJ whole genome shotgun (WGS) entry which is preliminary data.</text>
</comment>
<evidence type="ECO:0000313" key="1">
    <source>
        <dbReference type="EMBL" id="MDN8668536.1"/>
    </source>
</evidence>
<sequence length="103" mass="11486">MTMRFDAVVSVRFLQSAEGGRRTDIVGQVYACPLFVAGRVFDCRVLLQEGRAVLGESYELPVAFLFPEDALAVANVGEGVSLWEGRTIARGRILRVAWRRLQE</sequence>
<dbReference type="Proteomes" id="UP001174315">
    <property type="component" value="Unassembled WGS sequence"/>
</dbReference>
<reference evidence="1" key="1">
    <citation type="submission" date="2023-07" db="EMBL/GenBank/DDBJ databases">
        <title>Stenotrophomonas isolates from soil.</title>
        <authorList>
            <person name="Sharma V."/>
            <person name="Zur-Pinska J."/>
            <person name="Hay A.G."/>
        </authorList>
    </citation>
    <scope>NUCLEOTIDE SEQUENCE</scope>
    <source>
        <strain evidence="1">C2</strain>
    </source>
</reference>
<keyword evidence="2" id="KW-1185">Reference proteome</keyword>
<protein>
    <submittedName>
        <fullName evidence="1">Uncharacterized protein</fullName>
    </submittedName>
</protein>
<proteinExistence type="predicted"/>
<name>A0ABT8QAF2_9GAMM</name>
<accession>A0ABT8QAF2</accession>
<evidence type="ECO:0000313" key="2">
    <source>
        <dbReference type="Proteomes" id="UP001174315"/>
    </source>
</evidence>
<gene>
    <name evidence="1" type="ORF">Q0S36_04215</name>
</gene>
<organism evidence="1 2">
    <name type="scientific">Stenotrophomonas indicatrix</name>
    <dbReference type="NCBI Taxonomy" id="2045451"/>
    <lineage>
        <taxon>Bacteria</taxon>
        <taxon>Pseudomonadati</taxon>
        <taxon>Pseudomonadota</taxon>
        <taxon>Gammaproteobacteria</taxon>
        <taxon>Lysobacterales</taxon>
        <taxon>Lysobacteraceae</taxon>
        <taxon>Stenotrophomonas</taxon>
    </lineage>
</organism>
<dbReference type="RefSeq" id="WP_165780885.1">
    <property type="nucleotide sequence ID" value="NZ_DAMAEN010000009.1"/>
</dbReference>